<dbReference type="SUPFAM" id="SSF75005">
    <property type="entry name" value="Arabinanase/levansucrase/invertase"/>
    <property type="match status" value="1"/>
</dbReference>
<evidence type="ECO:0000313" key="8">
    <source>
        <dbReference type="Proteomes" id="UP001460202"/>
    </source>
</evidence>
<evidence type="ECO:0000256" key="5">
    <source>
        <dbReference type="PIRNR" id="PIRNR026534"/>
    </source>
</evidence>
<dbReference type="RefSeq" id="WP_278966520.1">
    <property type="nucleotide sequence ID" value="NZ_JBBMFL010000011.1"/>
</dbReference>
<sequence length="332" mass="37612">MNIKYFLLMAFLSLTGVIQAQLHCTPNTPRFTNPVSSVSLPDPSVIRGNDGFFYLYATQDIGLVPIMRSRDLITWEHIGNAFTQESRPRFIDGGGSIWAPDINRIGNHWVLYYSLSKWGEIHKNGIGMAVADSPTGPFRDLGPLFISDEIGVTNSIDQFYIEDEGRKYLFWGSFHGLYGVELAHDGLSVKRNATKLKVAGNAYEAIYIHRKGDYYYLFASVDACCEGVKSTYKLVVGRSTSLFGPYLDKQGRRMLDNHHELVLRSNDHFKGPGHNAEFLTDREGTDWILYHAVNVRDPQGRKLMLDRVEWINGWPVINDGTPSLEISQKPRF</sequence>
<accession>A0ABV1GY55</accession>
<evidence type="ECO:0000256" key="1">
    <source>
        <dbReference type="ARBA" id="ARBA00004834"/>
    </source>
</evidence>
<dbReference type="Pfam" id="PF04616">
    <property type="entry name" value="Glyco_hydro_43"/>
    <property type="match status" value="1"/>
</dbReference>
<feature type="signal peptide" evidence="6">
    <location>
        <begin position="1"/>
        <end position="20"/>
    </location>
</feature>
<dbReference type="PANTHER" id="PTHR43301:SF3">
    <property type="entry name" value="ARABINAN ENDO-1,5-ALPHA-L-ARABINOSIDASE A-RELATED"/>
    <property type="match status" value="1"/>
</dbReference>
<protein>
    <submittedName>
        <fullName evidence="7">Family 43 glycosylhydrolase</fullName>
    </submittedName>
</protein>
<dbReference type="InterPro" id="IPR023296">
    <property type="entry name" value="Glyco_hydro_beta-prop_sf"/>
</dbReference>
<evidence type="ECO:0000256" key="6">
    <source>
        <dbReference type="SAM" id="SignalP"/>
    </source>
</evidence>
<dbReference type="InterPro" id="IPR006710">
    <property type="entry name" value="Glyco_hydro_43"/>
</dbReference>
<keyword evidence="8" id="KW-1185">Reference proteome</keyword>
<keyword evidence="4 5" id="KW-0326">Glycosidase</keyword>
<dbReference type="PIRSF" id="PIRSF026534">
    <property type="entry name" value="Endo_alpha-L-arabinosidase"/>
    <property type="match status" value="1"/>
</dbReference>
<feature type="chain" id="PRO_5046788999" evidence="6">
    <location>
        <begin position="21"/>
        <end position="332"/>
    </location>
</feature>
<evidence type="ECO:0000256" key="3">
    <source>
        <dbReference type="ARBA" id="ARBA00022801"/>
    </source>
</evidence>
<dbReference type="InterPro" id="IPR016840">
    <property type="entry name" value="Glyco_hydro_43_endo_a_Ara-ase"/>
</dbReference>
<dbReference type="InterPro" id="IPR050727">
    <property type="entry name" value="GH43_arabinanases"/>
</dbReference>
<dbReference type="Gene3D" id="2.115.10.20">
    <property type="entry name" value="Glycosyl hydrolase domain, family 43"/>
    <property type="match status" value="1"/>
</dbReference>
<dbReference type="CDD" id="cd18616">
    <property type="entry name" value="GH43_ABN-like"/>
    <property type="match status" value="1"/>
</dbReference>
<keyword evidence="6" id="KW-0732">Signal</keyword>
<dbReference type="EMBL" id="JBBMFL010000011">
    <property type="protein sequence ID" value="MEQ2545345.1"/>
    <property type="molecule type" value="Genomic_DNA"/>
</dbReference>
<dbReference type="PANTHER" id="PTHR43301">
    <property type="entry name" value="ARABINAN ENDO-1,5-ALPHA-L-ARABINOSIDASE"/>
    <property type="match status" value="1"/>
</dbReference>
<keyword evidence="3 5" id="KW-0378">Hydrolase</keyword>
<comment type="similarity">
    <text evidence="2 5">Belongs to the glycosyl hydrolase 43 family.</text>
</comment>
<dbReference type="Proteomes" id="UP001460202">
    <property type="component" value="Unassembled WGS sequence"/>
</dbReference>
<proteinExistence type="inferred from homology"/>
<evidence type="ECO:0000256" key="4">
    <source>
        <dbReference type="ARBA" id="ARBA00023295"/>
    </source>
</evidence>
<organism evidence="7 8">
    <name type="scientific">Alistipes intestinihominis</name>
    <dbReference type="NCBI Taxonomy" id="3133172"/>
    <lineage>
        <taxon>Bacteria</taxon>
        <taxon>Pseudomonadati</taxon>
        <taxon>Bacteroidota</taxon>
        <taxon>Bacteroidia</taxon>
        <taxon>Bacteroidales</taxon>
        <taxon>Rikenellaceae</taxon>
        <taxon>Alistipes</taxon>
    </lineage>
</organism>
<evidence type="ECO:0000313" key="7">
    <source>
        <dbReference type="EMBL" id="MEQ2545345.1"/>
    </source>
</evidence>
<comment type="caution">
    <text evidence="7">The sequence shown here is derived from an EMBL/GenBank/DDBJ whole genome shotgun (WGS) entry which is preliminary data.</text>
</comment>
<evidence type="ECO:0000256" key="2">
    <source>
        <dbReference type="ARBA" id="ARBA00009865"/>
    </source>
</evidence>
<gene>
    <name evidence="7" type="ORF">WMO46_10365</name>
</gene>
<comment type="pathway">
    <text evidence="1 5">Glycan metabolism; L-arabinan degradation.</text>
</comment>
<name>A0ABV1GY55_9BACT</name>
<reference evidence="7 8" key="1">
    <citation type="submission" date="2024-03" db="EMBL/GenBank/DDBJ databases">
        <title>Human intestinal bacterial collection.</title>
        <authorList>
            <person name="Pauvert C."/>
            <person name="Hitch T.C.A."/>
            <person name="Clavel T."/>
        </authorList>
    </citation>
    <scope>NUCLEOTIDE SEQUENCE [LARGE SCALE GENOMIC DNA]</scope>
    <source>
        <strain evidence="7 8">CLA-KB-H122</strain>
    </source>
</reference>